<organism evidence="1 2">
    <name type="scientific">Luteipulveratus mongoliensis</name>
    <dbReference type="NCBI Taxonomy" id="571913"/>
    <lineage>
        <taxon>Bacteria</taxon>
        <taxon>Bacillati</taxon>
        <taxon>Actinomycetota</taxon>
        <taxon>Actinomycetes</taxon>
        <taxon>Micrococcales</taxon>
        <taxon>Dermacoccaceae</taxon>
        <taxon>Luteipulveratus</taxon>
    </lineage>
</organism>
<reference evidence="1 2" key="1">
    <citation type="submission" date="2015-03" db="EMBL/GenBank/DDBJ databases">
        <title>Luteipulveratus halotolerans sp. nov., a novel actinobacterium (Dermacoccaceae) from Sarawak, Malaysia.</title>
        <authorList>
            <person name="Juboi H."/>
            <person name="Basik A."/>
            <person name="Shamsul S.S."/>
            <person name="Arnold P."/>
            <person name="Schmitt E.K."/>
            <person name="Sanglier J.-J."/>
            <person name="Yeo T."/>
        </authorList>
    </citation>
    <scope>NUCLEOTIDE SEQUENCE [LARGE SCALE GENOMIC DNA]</scope>
    <source>
        <strain evidence="1 2">MN07-A0370</strain>
    </source>
</reference>
<proteinExistence type="predicted"/>
<dbReference type="STRING" id="571913.VV02_05550"/>
<dbReference type="Proteomes" id="UP000066480">
    <property type="component" value="Chromosome"/>
</dbReference>
<dbReference type="OrthoDB" id="3429251at2"/>
<gene>
    <name evidence="1" type="ORF">VV02_05550</name>
</gene>
<protein>
    <submittedName>
        <fullName evidence="1">Uncharacterized protein</fullName>
    </submittedName>
</protein>
<evidence type="ECO:0000313" key="1">
    <source>
        <dbReference type="EMBL" id="AKU15457.1"/>
    </source>
</evidence>
<dbReference type="RefSeq" id="WP_052590354.1">
    <property type="nucleotide sequence ID" value="NZ_CP011112.1"/>
</dbReference>
<accession>A0A0K1JFF8</accession>
<dbReference type="EMBL" id="CP011112">
    <property type="protein sequence ID" value="AKU15457.1"/>
    <property type="molecule type" value="Genomic_DNA"/>
</dbReference>
<evidence type="ECO:0000313" key="2">
    <source>
        <dbReference type="Proteomes" id="UP000066480"/>
    </source>
</evidence>
<name>A0A0K1JFF8_9MICO</name>
<sequence>MVILVICVVAVIAFGLLVTALTRRGASGFRGKRRDTKNTERQAYAASRGWQFAEADPSLVDRWPVRPFTQRGDNRRAFGVVHGATTGGVRFTAFDYERRASVTSHGIHETETYEVLTVWVLPLPAAAPDVQVFPNFIDMGATGIPLPDKKFGSRYVVQSGDPAYAAGLFTPEVMAHMKAHKLEVWALHGSDLIYTQTMARPNRTRPEQLEQTADQLAQLVALLPASAWKR</sequence>
<dbReference type="KEGG" id="lmoi:VV02_05550"/>
<dbReference type="AlphaFoldDB" id="A0A0K1JFF8"/>
<keyword evidence="2" id="KW-1185">Reference proteome</keyword>